<evidence type="ECO:0000313" key="2">
    <source>
        <dbReference type="EMBL" id="CAC5395605.1"/>
    </source>
</evidence>
<evidence type="ECO:0000256" key="1">
    <source>
        <dbReference type="SAM" id="MobiDB-lite"/>
    </source>
</evidence>
<sequence>MLRRCGRQTTSANHPANTPKQYWKVSLYFAFIDQMIMELESHFISSENSFFVQYLLPCVVGNITNEQIATLFETYETDLAFNLDEFNLEVARWRTRWYSITPCDQMPTSLCETLNAEGTSTKNFAEAYRALRKVIEDYSELDKSWLHEFWRCCLPNGKIAYLCKDHMSKVGATKIRYGTRRVQHVLTDQDKHFKDVLSENPVILQLKQEGITMKNDEKKEIEPKTIDNSHGENAGDQSVPSENYDSRIIQSRESSAQSDTSQQSTSSKRSQKSQRRTSQACSLQ</sequence>
<dbReference type="EMBL" id="CACVKT020005553">
    <property type="protein sequence ID" value="CAC5395605.1"/>
    <property type="molecule type" value="Genomic_DNA"/>
</dbReference>
<protein>
    <submittedName>
        <fullName evidence="2">Uncharacterized protein</fullName>
    </submittedName>
</protein>
<reference evidence="2 3" key="1">
    <citation type="submission" date="2020-06" db="EMBL/GenBank/DDBJ databases">
        <authorList>
            <person name="Li R."/>
            <person name="Bekaert M."/>
        </authorList>
    </citation>
    <scope>NUCLEOTIDE SEQUENCE [LARGE SCALE GENOMIC DNA]</scope>
    <source>
        <strain evidence="3">wild</strain>
    </source>
</reference>
<organism evidence="2 3">
    <name type="scientific">Mytilus coruscus</name>
    <name type="common">Sea mussel</name>
    <dbReference type="NCBI Taxonomy" id="42192"/>
    <lineage>
        <taxon>Eukaryota</taxon>
        <taxon>Metazoa</taxon>
        <taxon>Spiralia</taxon>
        <taxon>Lophotrochozoa</taxon>
        <taxon>Mollusca</taxon>
        <taxon>Bivalvia</taxon>
        <taxon>Autobranchia</taxon>
        <taxon>Pteriomorphia</taxon>
        <taxon>Mytilida</taxon>
        <taxon>Mytiloidea</taxon>
        <taxon>Mytilidae</taxon>
        <taxon>Mytilinae</taxon>
        <taxon>Mytilus</taxon>
    </lineage>
</organism>
<accession>A0A6J8CHQ1</accession>
<feature type="region of interest" description="Disordered" evidence="1">
    <location>
        <begin position="222"/>
        <end position="284"/>
    </location>
</feature>
<dbReference type="Proteomes" id="UP000507470">
    <property type="component" value="Unassembled WGS sequence"/>
</dbReference>
<evidence type="ECO:0000313" key="3">
    <source>
        <dbReference type="Proteomes" id="UP000507470"/>
    </source>
</evidence>
<feature type="compositionally biased region" description="Low complexity" evidence="1">
    <location>
        <begin position="254"/>
        <end position="268"/>
    </location>
</feature>
<dbReference type="AlphaFoldDB" id="A0A6J8CHQ1"/>
<feature type="compositionally biased region" description="Polar residues" evidence="1">
    <location>
        <begin position="235"/>
        <end position="253"/>
    </location>
</feature>
<gene>
    <name evidence="2" type="ORF">MCOR_30261</name>
</gene>
<keyword evidence="3" id="KW-1185">Reference proteome</keyword>
<name>A0A6J8CHQ1_MYTCO</name>
<proteinExistence type="predicted"/>
<dbReference type="OrthoDB" id="10520102at2759"/>